<gene>
    <name evidence="8" type="primary">flgE_2</name>
    <name evidence="8" type="ORF">SCARUB_04420</name>
</gene>
<evidence type="ECO:0000259" key="7">
    <source>
        <dbReference type="Pfam" id="PF22692"/>
    </source>
</evidence>
<evidence type="ECO:0000256" key="4">
    <source>
        <dbReference type="RuleBase" id="RU362116"/>
    </source>
</evidence>
<evidence type="ECO:0000256" key="1">
    <source>
        <dbReference type="ARBA" id="ARBA00004117"/>
    </source>
</evidence>
<dbReference type="InterPro" id="IPR053967">
    <property type="entry name" value="LlgE_F_G-like_D1"/>
</dbReference>
<sequence>MGSSSLIAGISGLKTSQTALNVIGDNLANLNTSGFKSSRVSFANELTSTIKPALAPTGGIGGINPLQIGTGTRVSSVDRDFSQGNLTPTGRPLDLALQGEGFFILTDGFRDSFTRVGAFNVDKNNDLVDSGTGLKVKGVSGNAINIPVDSTVAGKATATTEIKGNLNAEFTSGAINHVIKTASSYTVVGTGTTRTLTGSIDPTASTSVTGVGTAFTTELAVGDRINVNGEIRKVTAIANNTSLTVDTAFTDTANDTTLTAGTGGLTGSIDPAASTAVVGVGTLFTKELAVGDKITVSGETRTITAITDDTNLTVSAAFSNNANDTSVMTDSMAVADLNDLTGNTTDYVAGDKISIVGTEHTGSTVTKTFTYGTGTGQNGTTLGALRDFITSNYGTAKASIDTNGDLLLTADPAGASDLTLTISDATGNTGVTTHPNYVINTTGSGDVFSTTIPIFDTRGSSFLVALHFEKTASNTWDLTPTMAAKDGTVTDSLTSITFNNNGSFTATTGTPAITVTFKDGSTQTVSLDFGTANAFSGLTQFGGTSSAAATDQDGHGEGFFSSTTVNSDGKVVALFTNGQTKDIGQLQLATFSNPAGLSNEGNNTFLPTLSSGAAVLKTALSGRVGAIVSGVLESSNVDIAEEFTKLIVAQRAFQSNARTITTTDEVLQELVNIVR</sequence>
<keyword evidence="8" id="KW-0966">Cell projection</keyword>
<organism evidence="8 9">
    <name type="scientific">Candidatus Scalindua rubra</name>
    <dbReference type="NCBI Taxonomy" id="1872076"/>
    <lineage>
        <taxon>Bacteria</taxon>
        <taxon>Pseudomonadati</taxon>
        <taxon>Planctomycetota</taxon>
        <taxon>Candidatus Brocadiia</taxon>
        <taxon>Candidatus Brocadiales</taxon>
        <taxon>Candidatus Scalinduaceae</taxon>
        <taxon>Candidatus Scalindua</taxon>
    </lineage>
</organism>
<feature type="domain" description="Flagellar basal body rod protein N-terminal" evidence="5">
    <location>
        <begin position="9"/>
        <end position="36"/>
    </location>
</feature>
<protein>
    <recommendedName>
        <fullName evidence="4">Flagellar hook protein FlgE</fullName>
    </recommendedName>
</protein>
<dbReference type="InterPro" id="IPR019776">
    <property type="entry name" value="Flagellar_basal_body_rod_CS"/>
</dbReference>
<dbReference type="PANTHER" id="PTHR30435:SF1">
    <property type="entry name" value="FLAGELLAR HOOK PROTEIN FLGE"/>
    <property type="match status" value="1"/>
</dbReference>
<dbReference type="GO" id="GO:0071978">
    <property type="term" value="P:bacterial-type flagellum-dependent swarming motility"/>
    <property type="evidence" value="ECO:0007669"/>
    <property type="project" value="TreeGrafter"/>
</dbReference>
<keyword evidence="8" id="KW-0969">Cilium</keyword>
<dbReference type="InterPro" id="IPR037058">
    <property type="entry name" value="Falgellar_hook_FlgE_sf"/>
</dbReference>
<dbReference type="Gene3D" id="2.60.98.20">
    <property type="entry name" value="Flagellar hook protein FlgE"/>
    <property type="match status" value="1"/>
</dbReference>
<dbReference type="EMBL" id="MAYW01000220">
    <property type="protein sequence ID" value="ODS30468.1"/>
    <property type="molecule type" value="Genomic_DNA"/>
</dbReference>
<reference evidence="8 9" key="1">
    <citation type="submission" date="2016-07" db="EMBL/GenBank/DDBJ databases">
        <title>Draft genome of Scalindua rubra, obtained from a brine-seawater interface in the Red Sea, sheds light on salt adaptation in anammox bacteria.</title>
        <authorList>
            <person name="Speth D.R."/>
            <person name="Lagkouvardos I."/>
            <person name="Wang Y."/>
            <person name="Qian P.-Y."/>
            <person name="Dutilh B.E."/>
            <person name="Jetten M.S."/>
        </authorList>
    </citation>
    <scope>NUCLEOTIDE SEQUENCE [LARGE SCALE GENOMIC DNA]</scope>
    <source>
        <strain evidence="8">BSI-1</strain>
    </source>
</reference>
<dbReference type="Proteomes" id="UP000094056">
    <property type="component" value="Unassembled WGS sequence"/>
</dbReference>
<proteinExistence type="inferred from homology"/>
<evidence type="ECO:0000313" key="8">
    <source>
        <dbReference type="EMBL" id="ODS30468.1"/>
    </source>
</evidence>
<comment type="similarity">
    <text evidence="2 4">Belongs to the flagella basal body rod proteins family.</text>
</comment>
<dbReference type="InterPro" id="IPR010930">
    <property type="entry name" value="Flg_bb/hook_C_dom"/>
</dbReference>
<evidence type="ECO:0000256" key="3">
    <source>
        <dbReference type="ARBA" id="ARBA00023143"/>
    </source>
</evidence>
<name>A0A1E3X4D1_9BACT</name>
<evidence type="ECO:0000256" key="2">
    <source>
        <dbReference type="ARBA" id="ARBA00009677"/>
    </source>
</evidence>
<evidence type="ECO:0000259" key="5">
    <source>
        <dbReference type="Pfam" id="PF00460"/>
    </source>
</evidence>
<evidence type="ECO:0000313" key="9">
    <source>
        <dbReference type="Proteomes" id="UP000094056"/>
    </source>
</evidence>
<dbReference type="GO" id="GO:0009424">
    <property type="term" value="C:bacterial-type flagellum hook"/>
    <property type="evidence" value="ECO:0007669"/>
    <property type="project" value="TreeGrafter"/>
</dbReference>
<dbReference type="GO" id="GO:0005829">
    <property type="term" value="C:cytosol"/>
    <property type="evidence" value="ECO:0007669"/>
    <property type="project" value="TreeGrafter"/>
</dbReference>
<keyword evidence="3 4" id="KW-0975">Bacterial flagellum</keyword>
<dbReference type="NCBIfam" id="TIGR03506">
    <property type="entry name" value="FlgEFG_subfam"/>
    <property type="match status" value="2"/>
</dbReference>
<dbReference type="InterPro" id="IPR001444">
    <property type="entry name" value="Flag_bb_rod_N"/>
</dbReference>
<feature type="domain" description="Flagellar hook protein FlgE/F/G-like D1" evidence="7">
    <location>
        <begin position="96"/>
        <end position="150"/>
    </location>
</feature>
<feature type="domain" description="Flagellar basal-body/hook protein C-terminal" evidence="6">
    <location>
        <begin position="629"/>
        <end position="672"/>
    </location>
</feature>
<dbReference type="PROSITE" id="PS00588">
    <property type="entry name" value="FLAGELLA_BB_ROD"/>
    <property type="match status" value="1"/>
</dbReference>
<dbReference type="GO" id="GO:0009425">
    <property type="term" value="C:bacterial-type flagellum basal body"/>
    <property type="evidence" value="ECO:0007669"/>
    <property type="project" value="UniProtKB-SubCell"/>
</dbReference>
<dbReference type="Pfam" id="PF22692">
    <property type="entry name" value="LlgE_F_G_D1"/>
    <property type="match status" value="1"/>
</dbReference>
<comment type="subcellular location">
    <subcellularLocation>
        <location evidence="1 4">Bacterial flagellum basal body</location>
    </subcellularLocation>
</comment>
<dbReference type="Pfam" id="PF00460">
    <property type="entry name" value="Flg_bb_rod"/>
    <property type="match status" value="1"/>
</dbReference>
<dbReference type="PANTHER" id="PTHR30435">
    <property type="entry name" value="FLAGELLAR PROTEIN"/>
    <property type="match status" value="1"/>
</dbReference>
<comment type="caution">
    <text evidence="8">The sequence shown here is derived from an EMBL/GenBank/DDBJ whole genome shotgun (WGS) entry which is preliminary data.</text>
</comment>
<dbReference type="InterPro" id="IPR020013">
    <property type="entry name" value="Flagellar_FlgE/F/G"/>
</dbReference>
<dbReference type="PATRIC" id="fig|1872076.5.peg.5298"/>
<comment type="function">
    <text evidence="4">A flexible structure which links the flagellar filament to the drive apparatus in the basal body.</text>
</comment>
<dbReference type="Pfam" id="PF06429">
    <property type="entry name" value="Flg_bbr_C"/>
    <property type="match status" value="1"/>
</dbReference>
<dbReference type="InterPro" id="IPR037925">
    <property type="entry name" value="FlgE/F/G-like"/>
</dbReference>
<accession>A0A1E3X4D1</accession>
<keyword evidence="8" id="KW-0282">Flagellum</keyword>
<dbReference type="AlphaFoldDB" id="A0A1E3X4D1"/>
<evidence type="ECO:0000259" key="6">
    <source>
        <dbReference type="Pfam" id="PF06429"/>
    </source>
</evidence>
<dbReference type="SUPFAM" id="SSF117143">
    <property type="entry name" value="Flagellar hook protein flgE"/>
    <property type="match status" value="2"/>
</dbReference>